<dbReference type="EMBL" id="CP121195">
    <property type="protein sequence ID" value="XBH12800.1"/>
    <property type="molecule type" value="Genomic_DNA"/>
</dbReference>
<dbReference type="AlphaFoldDB" id="A0AAU7D6T0"/>
<dbReference type="PANTHER" id="PTHR31956">
    <property type="entry name" value="NON-SPECIFIC PHOSPHOLIPASE C4-RELATED"/>
    <property type="match status" value="1"/>
</dbReference>
<name>A0AAU7D6T0_9BACT</name>
<sequence>MKTLTASFAGALLALGWIGHGVAQIRHNDARATATPIKHVVVIFGENISFDHYFGTYPLALNPAGEPAFHAKPDTPTVNGLTETLLEHNPNFFNTKVNGKDATQPFRLSRAQAATADENHDYTAEQRAFHSGLMDSFPRYTGILGSPKVRERLGSEGVAGGEQYAHQTKGLVMGYFDGNTVTAMWNYAQRYALNDNSFNTVFGPSTPGAISLISGQTNGITDKVNAGNTVIEGGDGTFTMIGDGDPLGDICSTTSGALLQFSGNNIGQMLSKKGVTWGWFEGGFDLTKTNPNGTTGCQRSTYSQVVKVTDHDYSPHHQPFQYYKETANLKHVRPVSVQMIGHDGDAANHQYDTDDFFDAVKAGNFPAVSFLKAPAYQDGHAGYSDPLDEQAFVVKVINFLEQQPEWKSTAVILAYDDSDGWYDHQMGPIVNQSTTRADALTGPGECGDGATALPGPRTAHAQGRCGYGPRLPLLVVSPYAKKNYVDHTLTDQTSVLRFIEDNWLGGERVGGGSFDAIAGPITGMFDFKHPDARQYILNDSTGVVVKQ</sequence>
<dbReference type="EMBL" id="CP121194">
    <property type="protein sequence ID" value="XBH09514.1"/>
    <property type="molecule type" value="Genomic_DNA"/>
</dbReference>
<dbReference type="KEGG" id="epl:P4G45_13610"/>
<protein>
    <submittedName>
        <fullName evidence="3">Alkaline phosphatase family protein</fullName>
    </submittedName>
</protein>
<organism evidence="3">
    <name type="scientific">Edaphobacter paludis</name>
    <dbReference type="NCBI Taxonomy" id="3035702"/>
    <lineage>
        <taxon>Bacteria</taxon>
        <taxon>Pseudomonadati</taxon>
        <taxon>Acidobacteriota</taxon>
        <taxon>Terriglobia</taxon>
        <taxon>Terriglobales</taxon>
        <taxon>Acidobacteriaceae</taxon>
        <taxon>Edaphobacter</taxon>
    </lineage>
</organism>
<evidence type="ECO:0000313" key="3">
    <source>
        <dbReference type="EMBL" id="XBH12800.1"/>
    </source>
</evidence>
<dbReference type="PANTHER" id="PTHR31956:SF1">
    <property type="entry name" value="NON-SPECIFIC PHOSPHOLIPASE C1"/>
    <property type="match status" value="1"/>
</dbReference>
<dbReference type="InterPro" id="IPR007312">
    <property type="entry name" value="Phosphoesterase"/>
</dbReference>
<gene>
    <name evidence="2" type="ORF">P4G45_13610</name>
    <name evidence="3" type="ORF">P8936_14025</name>
</gene>
<accession>A0AAU7CVK4</accession>
<evidence type="ECO:0000256" key="1">
    <source>
        <dbReference type="ARBA" id="ARBA00022801"/>
    </source>
</evidence>
<keyword evidence="1" id="KW-0378">Hydrolase</keyword>
<dbReference type="InterPro" id="IPR017850">
    <property type="entry name" value="Alkaline_phosphatase_core_sf"/>
</dbReference>
<reference evidence="3" key="1">
    <citation type="submission" date="2023-03" db="EMBL/GenBank/DDBJ databases">
        <title>Edaphobacter sp.</title>
        <authorList>
            <person name="Huber K.J."/>
            <person name="Papendorf J."/>
            <person name="Pilke C."/>
            <person name="Bunk B."/>
            <person name="Sproeer C."/>
            <person name="Pester M."/>
        </authorList>
    </citation>
    <scope>NUCLEOTIDE SEQUENCE</scope>
    <source>
        <strain evidence="2">DSM 109919</strain>
        <strain evidence="3">DSM 109920</strain>
    </source>
</reference>
<dbReference type="Pfam" id="PF04185">
    <property type="entry name" value="Phosphoesterase"/>
    <property type="match status" value="1"/>
</dbReference>
<dbReference type="RefSeq" id="WP_348267024.1">
    <property type="nucleotide sequence ID" value="NZ_CP121194.1"/>
</dbReference>
<evidence type="ECO:0000313" key="2">
    <source>
        <dbReference type="EMBL" id="XBH09514.1"/>
    </source>
</evidence>
<accession>A0AAU7D6T0</accession>
<dbReference type="CDD" id="cd16013">
    <property type="entry name" value="AcpA"/>
    <property type="match status" value="1"/>
</dbReference>
<dbReference type="Gene3D" id="3.40.720.10">
    <property type="entry name" value="Alkaline Phosphatase, subunit A"/>
    <property type="match status" value="2"/>
</dbReference>
<proteinExistence type="predicted"/>
<dbReference type="GO" id="GO:0042578">
    <property type="term" value="F:phosphoric ester hydrolase activity"/>
    <property type="evidence" value="ECO:0007669"/>
    <property type="project" value="UniProtKB-ARBA"/>
</dbReference>